<evidence type="ECO:0000313" key="1">
    <source>
        <dbReference type="EMBL" id="TDH10236.1"/>
    </source>
</evidence>
<gene>
    <name evidence="1" type="ORF">EPR50_G00073280</name>
</gene>
<comment type="caution">
    <text evidence="1">The sequence shown here is derived from an EMBL/GenBank/DDBJ whole genome shotgun (WGS) entry which is preliminary data.</text>
</comment>
<reference evidence="1 2" key="1">
    <citation type="submission" date="2019-01" db="EMBL/GenBank/DDBJ databases">
        <title>A chromosome-scale genome assembly of the yellow perch, Perca flavescens.</title>
        <authorList>
            <person name="Feron R."/>
            <person name="Morvezen R."/>
            <person name="Bestin A."/>
            <person name="Haffray P."/>
            <person name="Klopp C."/>
            <person name="Zahm M."/>
            <person name="Cabau C."/>
            <person name="Roques C."/>
            <person name="Donnadieu C."/>
            <person name="Bouchez O."/>
            <person name="Christie M."/>
            <person name="Larson W."/>
            <person name="Guiguen Y."/>
        </authorList>
    </citation>
    <scope>NUCLEOTIDE SEQUENCE [LARGE SCALE GENOMIC DNA]</scope>
    <source>
        <strain evidence="1">YP-PL-M2</strain>
        <tissue evidence="1">Blood</tissue>
    </source>
</reference>
<name>A0A484D4B9_PERFV</name>
<proteinExistence type="predicted"/>
<accession>A0A484D4B9</accession>
<dbReference type="Proteomes" id="UP000295070">
    <property type="component" value="Chromosome 7"/>
</dbReference>
<organism evidence="1 2">
    <name type="scientific">Perca flavescens</name>
    <name type="common">American yellow perch</name>
    <name type="synonym">Morone flavescens</name>
    <dbReference type="NCBI Taxonomy" id="8167"/>
    <lineage>
        <taxon>Eukaryota</taxon>
        <taxon>Metazoa</taxon>
        <taxon>Chordata</taxon>
        <taxon>Craniata</taxon>
        <taxon>Vertebrata</taxon>
        <taxon>Euteleostomi</taxon>
        <taxon>Actinopterygii</taxon>
        <taxon>Neopterygii</taxon>
        <taxon>Teleostei</taxon>
        <taxon>Neoteleostei</taxon>
        <taxon>Acanthomorphata</taxon>
        <taxon>Eupercaria</taxon>
        <taxon>Perciformes</taxon>
        <taxon>Percoidei</taxon>
        <taxon>Percidae</taxon>
        <taxon>Percinae</taxon>
        <taxon>Perca</taxon>
    </lineage>
</organism>
<evidence type="ECO:0000313" key="2">
    <source>
        <dbReference type="Proteomes" id="UP000295070"/>
    </source>
</evidence>
<dbReference type="AlphaFoldDB" id="A0A484D4B9"/>
<keyword evidence="2" id="KW-1185">Reference proteome</keyword>
<protein>
    <submittedName>
        <fullName evidence="1">Uncharacterized protein</fullName>
    </submittedName>
</protein>
<sequence length="66" mass="7654">MLHFDIWINCKVPIHPNTKNKDILVSRRKYTVDVCLQLASPIFEIKPEVWSDESGRVKEAGVPVEY</sequence>
<dbReference type="EMBL" id="SCKG01000007">
    <property type="protein sequence ID" value="TDH10236.1"/>
    <property type="molecule type" value="Genomic_DNA"/>
</dbReference>